<feature type="region of interest" description="Disordered" evidence="1">
    <location>
        <begin position="304"/>
        <end position="333"/>
    </location>
</feature>
<dbReference type="AlphaFoldDB" id="M3AVI2"/>
<feature type="region of interest" description="Disordered" evidence="1">
    <location>
        <begin position="145"/>
        <end position="183"/>
    </location>
</feature>
<feature type="region of interest" description="Disordered" evidence="1">
    <location>
        <begin position="59"/>
        <end position="125"/>
    </location>
</feature>
<dbReference type="PANTHER" id="PTHR35392:SF1">
    <property type="entry name" value="ZN(II)2CYS6 TRANSCRIPTION FACTOR (EUROFUNG)"/>
    <property type="match status" value="1"/>
</dbReference>
<dbReference type="HOGENOM" id="CLU_323649_0_0_1"/>
<dbReference type="InterPro" id="IPR052973">
    <property type="entry name" value="Fungal_sec-metab_reg_TF"/>
</dbReference>
<proteinExistence type="predicted"/>
<dbReference type="GeneID" id="27903749"/>
<dbReference type="EMBL" id="KB456268">
    <property type="protein sequence ID" value="EMF10066.1"/>
    <property type="molecule type" value="Genomic_DNA"/>
</dbReference>
<dbReference type="RefSeq" id="XP_016758187.1">
    <property type="nucleotide sequence ID" value="XM_016906612.1"/>
</dbReference>
<evidence type="ECO:0000313" key="2">
    <source>
        <dbReference type="EMBL" id="EMF10066.1"/>
    </source>
</evidence>
<reference evidence="2 3" key="1">
    <citation type="journal article" date="2012" name="PLoS Pathog.">
        <title>Diverse lifestyles and strategies of plant pathogenesis encoded in the genomes of eighteen Dothideomycetes fungi.</title>
        <authorList>
            <person name="Ohm R.A."/>
            <person name="Feau N."/>
            <person name="Henrissat B."/>
            <person name="Schoch C.L."/>
            <person name="Horwitz B.A."/>
            <person name="Barry K.W."/>
            <person name="Condon B.J."/>
            <person name="Copeland A.C."/>
            <person name="Dhillon B."/>
            <person name="Glaser F."/>
            <person name="Hesse C.N."/>
            <person name="Kosti I."/>
            <person name="LaButti K."/>
            <person name="Lindquist E.A."/>
            <person name="Lucas S."/>
            <person name="Salamov A.A."/>
            <person name="Bradshaw R.E."/>
            <person name="Ciuffetti L."/>
            <person name="Hamelin R.C."/>
            <person name="Kema G.H.J."/>
            <person name="Lawrence C."/>
            <person name="Scott J.A."/>
            <person name="Spatafora J.W."/>
            <person name="Turgeon B.G."/>
            <person name="de Wit P.J.G.M."/>
            <person name="Zhong S."/>
            <person name="Goodwin S.B."/>
            <person name="Grigoriev I.V."/>
        </authorList>
    </citation>
    <scope>NUCLEOTIDE SEQUENCE [LARGE SCALE GENOMIC DNA]</scope>
    <source>
        <strain evidence="2 3">SO2202</strain>
    </source>
</reference>
<feature type="compositionally biased region" description="Polar residues" evidence="1">
    <location>
        <begin position="304"/>
        <end position="321"/>
    </location>
</feature>
<evidence type="ECO:0000313" key="3">
    <source>
        <dbReference type="Proteomes" id="UP000016931"/>
    </source>
</evidence>
<feature type="compositionally biased region" description="Polar residues" evidence="1">
    <location>
        <begin position="65"/>
        <end position="79"/>
    </location>
</feature>
<dbReference type="PANTHER" id="PTHR35392">
    <property type="entry name" value="ZN(II)2CYS6 TRANSCRIPTION FACTOR (EUROFUNG)-RELATED-RELATED"/>
    <property type="match status" value="1"/>
</dbReference>
<dbReference type="eggNOG" id="ENOG502SFBR">
    <property type="taxonomic scope" value="Eukaryota"/>
</dbReference>
<accession>M3AVI2</accession>
<protein>
    <submittedName>
        <fullName evidence="2">Uncharacterized protein</fullName>
    </submittedName>
</protein>
<feature type="compositionally biased region" description="Low complexity" evidence="1">
    <location>
        <begin position="153"/>
        <end position="169"/>
    </location>
</feature>
<dbReference type="STRING" id="692275.M3AVI2"/>
<dbReference type="OMA" id="EIHIACA"/>
<gene>
    <name evidence="2" type="ORF">SEPMUDRAFT_151122</name>
</gene>
<evidence type="ECO:0000256" key="1">
    <source>
        <dbReference type="SAM" id="MobiDB-lite"/>
    </source>
</evidence>
<keyword evidence="3" id="KW-1185">Reference proteome</keyword>
<organism evidence="2 3">
    <name type="scientific">Sphaerulina musiva (strain SO2202)</name>
    <name type="common">Poplar stem canker fungus</name>
    <name type="synonym">Septoria musiva</name>
    <dbReference type="NCBI Taxonomy" id="692275"/>
    <lineage>
        <taxon>Eukaryota</taxon>
        <taxon>Fungi</taxon>
        <taxon>Dikarya</taxon>
        <taxon>Ascomycota</taxon>
        <taxon>Pezizomycotina</taxon>
        <taxon>Dothideomycetes</taxon>
        <taxon>Dothideomycetidae</taxon>
        <taxon>Mycosphaerellales</taxon>
        <taxon>Mycosphaerellaceae</taxon>
        <taxon>Sphaerulina</taxon>
    </lineage>
</organism>
<feature type="region of interest" description="Disordered" evidence="1">
    <location>
        <begin position="355"/>
        <end position="395"/>
    </location>
</feature>
<sequence length="879" mass="97900">MAGPLPFTGPYLPLGYDFGLPNVPLEDTSFPLPVDEFGYPLIMTRIPLGGFQPDAYYSHDVPYNPAQNAPTTSPGQQHAPSAGTGGSDSLSPDDASGHALTPSSPSNFSPYIGDFDDSDVIAGSPESDQTIAADYVYVQDPSRYNEHMGSTHQAPRSSSRLPPSAQSSSHLRDGSGPSPHDNLAMEFSQQWASLASPFGASMGELTTNAYNNFLGSGDFGLFEDSALLPNMTDSNFDSTFGVAPQHQQTYANVPFRKQGGGVHTSAERPSSQSQSLAATTSRYTNNLSTYAAEQGQAQYAMNANNSMLPSSSPPYSGSAINKQHHRQRGPSASQVPQILVRNNNGMLRDTANAAPQAGCNQRAPAPSRANGHARARVQVRPAPTNSGDDSPQRYDGFDFTGSYPVIAAADPMRTHLHAQRVSPADKVSKGGRKKNSHLPVTSRERIHAMRKVGACWRCVMQRDPCDAPEGGCCSRCVMRASKGQTYYFDCDRSKLPDFVAEFLPESLLIEHQKQGIESFVSSAVAHWHVDNCIDVYLSSGYGPPLRWRLYEFTPKDNEFLFQLQMVQDPQSRRSLTREKYSPPYGLMRIDSVDDRNYESYLEDLLHPQWLAQLGESAYAEENLVDDGMFQCKVLDLMCTLHINTPDETLKPLLGDVLRMIIITYIMGHTLCITEDTLHPVIGNIRHSPKPPAMQKFTSPRLANRQLKFFFHVVRNNIYEKVLKWQQHTLHTGGKKQTTWLHTFCVTLGFAMVLEEVQRTIQCQAEAKICRQEATLQSAYNEAYQQCENIDKRFKLLVGLFQCKYRDRTWGDRGSFGNGTPEFREPAASDFLHNLRNLVEQREHHLRERENVRFSLENQCLYTTRLTARFLLPFLSLPSA</sequence>
<dbReference type="OrthoDB" id="4226666at2759"/>
<feature type="region of interest" description="Disordered" evidence="1">
    <location>
        <begin position="256"/>
        <end position="278"/>
    </location>
</feature>
<name>M3AVI2_SPHMS</name>
<dbReference type="Proteomes" id="UP000016931">
    <property type="component" value="Unassembled WGS sequence"/>
</dbReference>